<gene>
    <name evidence="1" type="ORF">GKS16_06040</name>
</gene>
<proteinExistence type="predicted"/>
<accession>A0A6L6GAT9</accession>
<organism evidence="1 2">
    <name type="scientific">Streptococcus uberis</name>
    <dbReference type="NCBI Taxonomy" id="1349"/>
    <lineage>
        <taxon>Bacteria</taxon>
        <taxon>Bacillati</taxon>
        <taxon>Bacillota</taxon>
        <taxon>Bacilli</taxon>
        <taxon>Lactobacillales</taxon>
        <taxon>Streptococcaceae</taxon>
        <taxon>Streptococcus</taxon>
    </lineage>
</organism>
<comment type="caution">
    <text evidence="1">The sequence shown here is derived from an EMBL/GenBank/DDBJ whole genome shotgun (WGS) entry which is preliminary data.</text>
</comment>
<sequence length="57" mass="6741">MPELINTEDFQLPIESLESNLDFLKSFYNEKRFEDMDNAKILIEKYEKAIDILRGTA</sequence>
<dbReference type="RefSeq" id="WP_154617548.1">
    <property type="nucleotide sequence ID" value="NZ_WLXE01000007.1"/>
</dbReference>
<dbReference type="AlphaFoldDB" id="A0A6L6GAT9"/>
<evidence type="ECO:0000313" key="1">
    <source>
        <dbReference type="EMBL" id="MTD01826.1"/>
    </source>
</evidence>
<reference evidence="1 2" key="1">
    <citation type="submission" date="2019-11" db="EMBL/GenBank/DDBJ databases">
        <title>Streptococcus uberis isolated from clinical mastitis cases on a southeastern Queensland dairy.</title>
        <authorList>
            <person name="Workentine M.L."/>
            <person name="Price R."/>
            <person name="Olchowy T."/>
        </authorList>
    </citation>
    <scope>NUCLEOTIDE SEQUENCE [LARGE SCALE GENOMIC DNA]</scope>
    <source>
        <strain evidence="1 2">OLC4459-A17</strain>
    </source>
</reference>
<evidence type="ECO:0000313" key="2">
    <source>
        <dbReference type="Proteomes" id="UP000483839"/>
    </source>
</evidence>
<dbReference type="EMBL" id="WLXI01000043">
    <property type="protein sequence ID" value="MTD01826.1"/>
    <property type="molecule type" value="Genomic_DNA"/>
</dbReference>
<dbReference type="Proteomes" id="UP000483839">
    <property type="component" value="Unassembled WGS sequence"/>
</dbReference>
<protein>
    <submittedName>
        <fullName evidence="1">Uncharacterized protein</fullName>
    </submittedName>
</protein>
<name>A0A6L6GAT9_STRUB</name>